<reference evidence="3 4" key="1">
    <citation type="submission" date="2020-09" db="EMBL/GenBank/DDBJ databases">
        <title>De no assembly of potato wild relative species, Solanum commersonii.</title>
        <authorList>
            <person name="Cho K."/>
        </authorList>
    </citation>
    <scope>NUCLEOTIDE SEQUENCE [LARGE SCALE GENOMIC DNA]</scope>
    <source>
        <strain evidence="3">LZ3.2</strain>
        <tissue evidence="3">Leaf</tissue>
    </source>
</reference>
<evidence type="ECO:0000259" key="2">
    <source>
        <dbReference type="SMART" id="SM00645"/>
    </source>
</evidence>
<keyword evidence="4" id="KW-1185">Reference proteome</keyword>
<dbReference type="PANTHER" id="PTHR12411">
    <property type="entry name" value="CYSTEINE PROTEASE FAMILY C1-RELATED"/>
    <property type="match status" value="1"/>
</dbReference>
<protein>
    <recommendedName>
        <fullName evidence="2">Peptidase C1A papain C-terminal domain-containing protein</fullName>
    </recommendedName>
</protein>
<dbReference type="SUPFAM" id="SSF54001">
    <property type="entry name" value="Cysteine proteinases"/>
    <property type="match status" value="1"/>
</dbReference>
<evidence type="ECO:0000313" key="3">
    <source>
        <dbReference type="EMBL" id="KAG5583896.1"/>
    </source>
</evidence>
<evidence type="ECO:0000256" key="1">
    <source>
        <dbReference type="ARBA" id="ARBA00008455"/>
    </source>
</evidence>
<proteinExistence type="inferred from homology"/>
<organism evidence="3 4">
    <name type="scientific">Solanum commersonii</name>
    <name type="common">Commerson's wild potato</name>
    <name type="synonym">Commerson's nightshade</name>
    <dbReference type="NCBI Taxonomy" id="4109"/>
    <lineage>
        <taxon>Eukaryota</taxon>
        <taxon>Viridiplantae</taxon>
        <taxon>Streptophyta</taxon>
        <taxon>Embryophyta</taxon>
        <taxon>Tracheophyta</taxon>
        <taxon>Spermatophyta</taxon>
        <taxon>Magnoliopsida</taxon>
        <taxon>eudicotyledons</taxon>
        <taxon>Gunneridae</taxon>
        <taxon>Pentapetalae</taxon>
        <taxon>asterids</taxon>
        <taxon>lamiids</taxon>
        <taxon>Solanales</taxon>
        <taxon>Solanaceae</taxon>
        <taxon>Solanoideae</taxon>
        <taxon>Solaneae</taxon>
        <taxon>Solanum</taxon>
    </lineage>
</organism>
<dbReference type="GO" id="GO:0008234">
    <property type="term" value="F:cysteine-type peptidase activity"/>
    <property type="evidence" value="ECO:0007669"/>
    <property type="project" value="InterPro"/>
</dbReference>
<dbReference type="InterPro" id="IPR038765">
    <property type="entry name" value="Papain-like_cys_pep_sf"/>
</dbReference>
<accession>A0A9J5XAJ5</accession>
<dbReference type="Gene3D" id="3.90.70.10">
    <property type="entry name" value="Cysteine proteinases"/>
    <property type="match status" value="1"/>
</dbReference>
<feature type="domain" description="Peptidase C1A papain C-terminal" evidence="2">
    <location>
        <begin position="1"/>
        <end position="213"/>
    </location>
</feature>
<dbReference type="OrthoDB" id="1292714at2759"/>
<comment type="caution">
    <text evidence="3">The sequence shown here is derived from an EMBL/GenBank/DDBJ whole genome shotgun (WGS) entry which is preliminary data.</text>
</comment>
<dbReference type="AlphaFoldDB" id="A0A9J5XAJ5"/>
<dbReference type="InterPro" id="IPR000668">
    <property type="entry name" value="Peptidase_C1A_C"/>
</dbReference>
<comment type="similarity">
    <text evidence="1">Belongs to the peptidase C1 family.</text>
</comment>
<dbReference type="GO" id="GO:0006508">
    <property type="term" value="P:proteolysis"/>
    <property type="evidence" value="ECO:0007669"/>
    <property type="project" value="InterPro"/>
</dbReference>
<dbReference type="SMART" id="SM00645">
    <property type="entry name" value="Pept_C1"/>
    <property type="match status" value="1"/>
</dbReference>
<dbReference type="EMBL" id="JACXVP010000009">
    <property type="protein sequence ID" value="KAG5583896.1"/>
    <property type="molecule type" value="Genomic_DNA"/>
</dbReference>
<gene>
    <name evidence="3" type="ORF">H5410_044330</name>
</gene>
<dbReference type="InterPro" id="IPR013128">
    <property type="entry name" value="Peptidase_C1A"/>
</dbReference>
<dbReference type="Pfam" id="PF00112">
    <property type="entry name" value="Peptidase_C1"/>
    <property type="match status" value="1"/>
</dbReference>
<dbReference type="Proteomes" id="UP000824120">
    <property type="component" value="Chromosome 9"/>
</dbReference>
<sequence length="221" mass="25681">MVEARCCWAFSCTGSITAVDAIIRKREVIPLSKQQLLDCMFKHYPMPELEAKLDRRECFGLARMMGYKFAMEQGIMEEAKYHYIMERSNCKCPPDARIVKIDGCKVIDLDNTSEEEIERCIKRQPLTCSIWAFPSFQHHVGEEIYLGPTDEERSMTLTDEEEKLSHHALIIVGYGRENGENYYVVQNSWGKEWGYKGFAKIKKSLAMKLSYPVIKKEKKEE</sequence>
<name>A0A9J5XAJ5_SOLCO</name>
<evidence type="ECO:0000313" key="4">
    <source>
        <dbReference type="Proteomes" id="UP000824120"/>
    </source>
</evidence>